<dbReference type="SUPFAM" id="SSF55298">
    <property type="entry name" value="YjgF-like"/>
    <property type="match status" value="1"/>
</dbReference>
<reference evidence="1 2" key="1">
    <citation type="submission" date="2024-04" db="EMBL/GenBank/DDBJ databases">
        <title>Aurantiacibacter sp. DGU6 16S ribosomal RNA gene Genome sequencing and assembly.</title>
        <authorList>
            <person name="Park S."/>
        </authorList>
    </citation>
    <scope>NUCLEOTIDE SEQUENCE [LARGE SCALE GENOMIC DNA]</scope>
    <source>
        <strain evidence="1 2">DGU6</strain>
    </source>
</reference>
<name>A0ABU9IFC3_9SPHN</name>
<dbReference type="Pfam" id="PF01042">
    <property type="entry name" value="Ribonuc_L-PSP"/>
    <property type="match status" value="1"/>
</dbReference>
<sequence>MAKIVKVKTGSPTEKHGSYSRLVAVDDWIFVSNTAGRNPATKQIPDDLTEQTNQVLDNIETALSAVDASLADVISAKVFIQNPDDLMEVVTAYGIRMRGVEPTLTLTCPPLGLAEYKVEIEVTAYRGAAEAETLEIDLSAG</sequence>
<dbReference type="Proteomes" id="UP001497045">
    <property type="component" value="Unassembled WGS sequence"/>
</dbReference>
<dbReference type="PANTHER" id="PTHR43857">
    <property type="entry name" value="BLR7761 PROTEIN"/>
    <property type="match status" value="1"/>
</dbReference>
<dbReference type="InterPro" id="IPR035959">
    <property type="entry name" value="RutC-like_sf"/>
</dbReference>
<evidence type="ECO:0000313" key="2">
    <source>
        <dbReference type="Proteomes" id="UP001497045"/>
    </source>
</evidence>
<dbReference type="InterPro" id="IPR006175">
    <property type="entry name" value="YjgF/YER057c/UK114"/>
</dbReference>
<gene>
    <name evidence="1" type="ORF">AAEO60_10580</name>
</gene>
<dbReference type="PANTHER" id="PTHR43857:SF1">
    <property type="entry name" value="YJGH FAMILY PROTEIN"/>
    <property type="match status" value="1"/>
</dbReference>
<organism evidence="1 2">
    <name type="scientific">Aurantiacibacter gilvus</name>
    <dbReference type="NCBI Taxonomy" id="3139141"/>
    <lineage>
        <taxon>Bacteria</taxon>
        <taxon>Pseudomonadati</taxon>
        <taxon>Pseudomonadota</taxon>
        <taxon>Alphaproteobacteria</taxon>
        <taxon>Sphingomonadales</taxon>
        <taxon>Erythrobacteraceae</taxon>
        <taxon>Aurantiacibacter</taxon>
    </lineage>
</organism>
<dbReference type="GO" id="GO:0016787">
    <property type="term" value="F:hydrolase activity"/>
    <property type="evidence" value="ECO:0007669"/>
    <property type="project" value="UniProtKB-KW"/>
</dbReference>
<dbReference type="RefSeq" id="WP_341673683.1">
    <property type="nucleotide sequence ID" value="NZ_JBBYHV010000002.1"/>
</dbReference>
<dbReference type="Gene3D" id="3.30.1330.40">
    <property type="entry name" value="RutC-like"/>
    <property type="match status" value="1"/>
</dbReference>
<keyword evidence="1" id="KW-0378">Hydrolase</keyword>
<keyword evidence="2" id="KW-1185">Reference proteome</keyword>
<comment type="caution">
    <text evidence="1">The sequence shown here is derived from an EMBL/GenBank/DDBJ whole genome shotgun (WGS) entry which is preliminary data.</text>
</comment>
<dbReference type="EMBL" id="JBBYHV010000002">
    <property type="protein sequence ID" value="MEL1251120.1"/>
    <property type="molecule type" value="Genomic_DNA"/>
</dbReference>
<proteinExistence type="predicted"/>
<protein>
    <submittedName>
        <fullName evidence="1">Rid family hydrolase</fullName>
    </submittedName>
</protein>
<accession>A0ABU9IFC3</accession>
<evidence type="ECO:0000313" key="1">
    <source>
        <dbReference type="EMBL" id="MEL1251120.1"/>
    </source>
</evidence>